<feature type="compositionally biased region" description="Basic and acidic residues" evidence="1">
    <location>
        <begin position="51"/>
        <end position="62"/>
    </location>
</feature>
<keyword evidence="3" id="KW-1185">Reference proteome</keyword>
<protein>
    <submittedName>
        <fullName evidence="2">Uncharacterized protein</fullName>
    </submittedName>
</protein>
<dbReference type="EMBL" id="CABDUW010000068">
    <property type="protein sequence ID" value="VTJ56664.1"/>
    <property type="molecule type" value="Genomic_DNA"/>
</dbReference>
<reference evidence="2" key="1">
    <citation type="submission" date="2019-04" db="EMBL/GenBank/DDBJ databases">
        <authorList>
            <person name="Alioto T."/>
            <person name="Alioto T."/>
        </authorList>
    </citation>
    <scope>NUCLEOTIDE SEQUENCE [LARGE SCALE GENOMIC DNA]</scope>
</reference>
<gene>
    <name evidence="2" type="ORF">MONAX_5E045652</name>
</gene>
<name>A0A5E4AH26_MARMO</name>
<dbReference type="Proteomes" id="UP000335636">
    <property type="component" value="Unassembled WGS sequence"/>
</dbReference>
<accession>A0A5E4AH26</accession>
<dbReference type="AlphaFoldDB" id="A0A5E4AH26"/>
<evidence type="ECO:0000313" key="3">
    <source>
        <dbReference type="Proteomes" id="UP000335636"/>
    </source>
</evidence>
<comment type="caution">
    <text evidence="2">The sequence shown here is derived from an EMBL/GenBank/DDBJ whole genome shotgun (WGS) entry which is preliminary data.</text>
</comment>
<evidence type="ECO:0000313" key="2">
    <source>
        <dbReference type="EMBL" id="VTJ56664.1"/>
    </source>
</evidence>
<feature type="region of interest" description="Disordered" evidence="1">
    <location>
        <begin position="15"/>
        <end position="82"/>
    </location>
</feature>
<evidence type="ECO:0000256" key="1">
    <source>
        <dbReference type="SAM" id="MobiDB-lite"/>
    </source>
</evidence>
<sequence length="123" mass="13435">MAIYRKLSRLPPCCQIVRVPGGPKRPGPTLLDVEPPSPRLSSLGSAPPLPGRREESKGRGQEKAANQQAIKQPPLRPQKDHSASLPWGLALHLLVLLNLPAVPWRHQEHVAQVTTCPTPYLGD</sequence>
<organism evidence="2 3">
    <name type="scientific">Marmota monax</name>
    <name type="common">Woodchuck</name>
    <dbReference type="NCBI Taxonomy" id="9995"/>
    <lineage>
        <taxon>Eukaryota</taxon>
        <taxon>Metazoa</taxon>
        <taxon>Chordata</taxon>
        <taxon>Craniata</taxon>
        <taxon>Vertebrata</taxon>
        <taxon>Euteleostomi</taxon>
        <taxon>Mammalia</taxon>
        <taxon>Eutheria</taxon>
        <taxon>Euarchontoglires</taxon>
        <taxon>Glires</taxon>
        <taxon>Rodentia</taxon>
        <taxon>Sciuromorpha</taxon>
        <taxon>Sciuridae</taxon>
        <taxon>Xerinae</taxon>
        <taxon>Marmotini</taxon>
        <taxon>Marmota</taxon>
    </lineage>
</organism>
<proteinExistence type="predicted"/>